<dbReference type="AlphaFoldDB" id="A0A0G2GNY5"/>
<dbReference type="EMBL" id="LCWF01000120">
    <property type="protein sequence ID" value="KKY18535.1"/>
    <property type="molecule type" value="Genomic_DNA"/>
</dbReference>
<name>A0A0G2GNY5_PHACM</name>
<feature type="region of interest" description="Disordered" evidence="1">
    <location>
        <begin position="258"/>
        <end position="372"/>
    </location>
</feature>
<feature type="region of interest" description="Disordered" evidence="1">
    <location>
        <begin position="126"/>
        <end position="145"/>
    </location>
</feature>
<reference evidence="2 3" key="1">
    <citation type="submission" date="2015-05" db="EMBL/GenBank/DDBJ databases">
        <title>Distinctive expansion of gene families associated with plant cell wall degradation and secondary metabolism in the genomes of grapevine trunk pathogens.</title>
        <authorList>
            <person name="Lawrence D.P."/>
            <person name="Travadon R."/>
            <person name="Rolshausen P.E."/>
            <person name="Baumgartner K."/>
        </authorList>
    </citation>
    <scope>NUCLEOTIDE SEQUENCE [LARGE SCALE GENOMIC DNA]</scope>
    <source>
        <strain evidence="2">UCRPC4</strain>
    </source>
</reference>
<proteinExistence type="predicted"/>
<organism evidence="2 3">
    <name type="scientific">Phaeomoniella chlamydospora</name>
    <name type="common">Phaeoacremonium chlamydosporum</name>
    <dbReference type="NCBI Taxonomy" id="158046"/>
    <lineage>
        <taxon>Eukaryota</taxon>
        <taxon>Fungi</taxon>
        <taxon>Dikarya</taxon>
        <taxon>Ascomycota</taxon>
        <taxon>Pezizomycotina</taxon>
        <taxon>Eurotiomycetes</taxon>
        <taxon>Chaetothyriomycetidae</taxon>
        <taxon>Phaeomoniellales</taxon>
        <taxon>Phaeomoniellaceae</taxon>
        <taxon>Phaeomoniella</taxon>
    </lineage>
</organism>
<evidence type="ECO:0000313" key="2">
    <source>
        <dbReference type="EMBL" id="KKY18535.1"/>
    </source>
</evidence>
<feature type="compositionally biased region" description="Polar residues" evidence="1">
    <location>
        <begin position="505"/>
        <end position="520"/>
    </location>
</feature>
<dbReference type="OrthoDB" id="5394108at2759"/>
<sequence length="588" mass="66052">MRTRSQGLSPGGLVSLPYKIKFRKKRARDVEDDMEESPVKQIVTANRRRVRAKAKAQKEATAKGEIDPHIIIVIITLQTFNLTDPFLSGSYKHRNLTVTDFVGITIQVCNHVGSVDPCRCRFCQKPPRVSNDEISPSESRQRRVNFESAPTIDFLSNGARDEQRLVAATPVPASRRSQPRTEPRPRRSLFATTPRTYNAHRPSASARKSKTPAQLRQENRIIKQNLWKAGWEGVPLNRITDPRSLQRREDEAKEAGINLADFDIYDPGFGPNQRKTQQDTIPEEDAAPGQKRKRPALSPSNSIPNPPGASFGLDYRYFEDSDEGTEDEDLPHPPKSVLKKATETSFERIQRSTKRVKFDNSPTDTPSKERARAKYAGIHFADSPNAFITADENSSSPTPQSNSEPDFVPSSAHPTPNRFCLPDNWSDESSLASTKSRDSSNMSGVEYEQARDESTFLPDRESSTFMHIPPQETPLPETPKKSGTDVDLSPLSKARQSAERYKPKSPSTLRQSTQLPSSSPLAEKKGEEEDNEFDRLDWPKVPSMVEAGYCSQDIADLVEALWTPEDDIRADEWFEKEFARFKAAELAA</sequence>
<reference evidence="2 3" key="2">
    <citation type="submission" date="2015-05" db="EMBL/GenBank/DDBJ databases">
        <authorList>
            <person name="Morales-Cruz A."/>
            <person name="Amrine K.C."/>
            <person name="Cantu D."/>
        </authorList>
    </citation>
    <scope>NUCLEOTIDE SEQUENCE [LARGE SCALE GENOMIC DNA]</scope>
    <source>
        <strain evidence="2">UCRPC4</strain>
    </source>
</reference>
<feature type="compositionally biased region" description="Polar residues" evidence="1">
    <location>
        <begin position="391"/>
        <end position="404"/>
    </location>
</feature>
<feature type="compositionally biased region" description="Basic and acidic residues" evidence="1">
    <location>
        <begin position="340"/>
        <end position="350"/>
    </location>
</feature>
<feature type="region of interest" description="Disordered" evidence="1">
    <location>
        <begin position="165"/>
        <end position="218"/>
    </location>
</feature>
<evidence type="ECO:0000313" key="3">
    <source>
        <dbReference type="Proteomes" id="UP000053317"/>
    </source>
</evidence>
<accession>A0A0G2GNY5</accession>
<feature type="compositionally biased region" description="Polar residues" evidence="1">
    <location>
        <begin position="427"/>
        <end position="443"/>
    </location>
</feature>
<gene>
    <name evidence="2" type="ORF">UCRPC4_g04871</name>
</gene>
<feature type="compositionally biased region" description="Basic and acidic residues" evidence="1">
    <location>
        <begin position="522"/>
        <end position="538"/>
    </location>
</feature>
<feature type="compositionally biased region" description="Acidic residues" evidence="1">
    <location>
        <begin position="320"/>
        <end position="329"/>
    </location>
</feature>
<keyword evidence="3" id="KW-1185">Reference proteome</keyword>
<feature type="region of interest" description="Disordered" evidence="1">
    <location>
        <begin position="384"/>
        <end position="538"/>
    </location>
</feature>
<comment type="caution">
    <text evidence="2">The sequence shown here is derived from an EMBL/GenBank/DDBJ whole genome shotgun (WGS) entry which is preliminary data.</text>
</comment>
<protein>
    <submittedName>
        <fullName evidence="2">Uncharacterized protein</fullName>
    </submittedName>
</protein>
<dbReference type="Proteomes" id="UP000053317">
    <property type="component" value="Unassembled WGS sequence"/>
</dbReference>
<evidence type="ECO:0000256" key="1">
    <source>
        <dbReference type="SAM" id="MobiDB-lite"/>
    </source>
</evidence>
<feature type="compositionally biased region" description="Basic and acidic residues" evidence="1">
    <location>
        <begin position="448"/>
        <end position="462"/>
    </location>
</feature>